<sequence>MHPLLGSLAFIDQQENPLSEALICARVRVCVEPDARSGLESRRLPNHRIPGRSTDYFIGMLEFVGPSFLAPGECADATARLLVLEQDANLFKQGFRWEIHLGAGNLIGWAEYVAPLSEDAA</sequence>
<dbReference type="RefSeq" id="WP_377304426.1">
    <property type="nucleotide sequence ID" value="NZ_CP180191.1"/>
</dbReference>
<keyword evidence="2" id="KW-1185">Reference proteome</keyword>
<evidence type="ECO:0000313" key="1">
    <source>
        <dbReference type="EMBL" id="MFC3148446.1"/>
    </source>
</evidence>
<reference evidence="2" key="1">
    <citation type="journal article" date="2019" name="Int. J. Syst. Evol. Microbiol.">
        <title>The Global Catalogue of Microorganisms (GCM) 10K type strain sequencing project: providing services to taxonomists for standard genome sequencing and annotation.</title>
        <authorList>
            <consortium name="The Broad Institute Genomics Platform"/>
            <consortium name="The Broad Institute Genome Sequencing Center for Infectious Disease"/>
            <person name="Wu L."/>
            <person name="Ma J."/>
        </authorList>
    </citation>
    <scope>NUCLEOTIDE SEQUENCE [LARGE SCALE GENOMIC DNA]</scope>
    <source>
        <strain evidence="2">KCTC 52168</strain>
    </source>
</reference>
<accession>A0ABV7H768</accession>
<proteinExistence type="predicted"/>
<organism evidence="1 2">
    <name type="scientific">Piscinibacterium candidicorallinum</name>
    <dbReference type="NCBI Taxonomy" id="1793872"/>
    <lineage>
        <taxon>Bacteria</taxon>
        <taxon>Pseudomonadati</taxon>
        <taxon>Pseudomonadota</taxon>
        <taxon>Betaproteobacteria</taxon>
        <taxon>Burkholderiales</taxon>
        <taxon>Piscinibacterium</taxon>
    </lineage>
</organism>
<evidence type="ECO:0000313" key="2">
    <source>
        <dbReference type="Proteomes" id="UP001595556"/>
    </source>
</evidence>
<protein>
    <submittedName>
        <fullName evidence="1">Uncharacterized protein</fullName>
    </submittedName>
</protein>
<gene>
    <name evidence="1" type="ORF">ACFOEN_12515</name>
</gene>
<comment type="caution">
    <text evidence="1">The sequence shown here is derived from an EMBL/GenBank/DDBJ whole genome shotgun (WGS) entry which is preliminary data.</text>
</comment>
<dbReference type="EMBL" id="JBHRTI010000007">
    <property type="protein sequence ID" value="MFC3148446.1"/>
    <property type="molecule type" value="Genomic_DNA"/>
</dbReference>
<dbReference type="Proteomes" id="UP001595556">
    <property type="component" value="Unassembled WGS sequence"/>
</dbReference>
<name>A0ABV7H768_9BURK</name>